<proteinExistence type="predicted"/>
<organism evidence="3">
    <name type="scientific">Lysobacter firmicutimachus</name>
    <dbReference type="NCBI Taxonomy" id="1792846"/>
    <lineage>
        <taxon>Bacteria</taxon>
        <taxon>Pseudomonadati</taxon>
        <taxon>Pseudomonadota</taxon>
        <taxon>Gammaproteobacteria</taxon>
        <taxon>Lysobacterales</taxon>
        <taxon>Lysobacteraceae</taxon>
        <taxon>Lysobacter</taxon>
    </lineage>
</organism>
<feature type="signal peptide" evidence="1">
    <location>
        <begin position="1"/>
        <end position="23"/>
    </location>
</feature>
<feature type="chain" id="PRO_5043919330" evidence="1">
    <location>
        <begin position="24"/>
        <end position="212"/>
    </location>
</feature>
<dbReference type="Proteomes" id="UP001387215">
    <property type="component" value="Unassembled WGS sequence"/>
</dbReference>
<evidence type="ECO:0000313" key="3">
    <source>
        <dbReference type="EMBL" id="XCO76180.1"/>
    </source>
</evidence>
<gene>
    <name evidence="3" type="ORF">ABU614_05160</name>
    <name evidence="2" type="ORF">V2J18_21320</name>
</gene>
<name>A0AAU8MUP1_9GAMM</name>
<keyword evidence="4" id="KW-1185">Reference proteome</keyword>
<accession>A0AAU8MUP1</accession>
<sequence length="212" mass="23559">MLIRNSLLAAALAAALVSGAAGAQTLSKPVEFYFDVDGQTTKPVIALRETGEAAMERLAKILERKANAPAEAAQLGHLAMDAGRAELGRQLYARAFRDVDSGSSLWRAINWNYGWDLYRAGAYEDAFKQWTVLHNARSVSAAWMPPTFAVALWQLGRKDEALQWYAAAVRTEPDLWRGTSRYAELLPDWRDAERATLAEVQQAWAANPPRWP</sequence>
<dbReference type="SUPFAM" id="SSF48452">
    <property type="entry name" value="TPR-like"/>
    <property type="match status" value="1"/>
</dbReference>
<dbReference type="AlphaFoldDB" id="A0AAU8MUP1"/>
<dbReference type="InterPro" id="IPR011990">
    <property type="entry name" value="TPR-like_helical_dom_sf"/>
</dbReference>
<protein>
    <submittedName>
        <fullName evidence="3">Tetratricopeptide repeat protein</fullName>
    </submittedName>
</protein>
<reference evidence="3" key="2">
    <citation type="submission" date="2024-06" db="EMBL/GenBank/DDBJ databases">
        <authorList>
            <person name="Li S."/>
        </authorList>
    </citation>
    <scope>NUCLEOTIDE SEQUENCE</scope>
    <source>
        <strain evidence="3">SR10</strain>
    </source>
</reference>
<dbReference type="EMBL" id="CP159925">
    <property type="protein sequence ID" value="XCO76180.1"/>
    <property type="molecule type" value="Genomic_DNA"/>
</dbReference>
<dbReference type="RefSeq" id="WP_064745927.1">
    <property type="nucleotide sequence ID" value="NZ_CP159925.1"/>
</dbReference>
<evidence type="ECO:0000313" key="4">
    <source>
        <dbReference type="Proteomes" id="UP001387215"/>
    </source>
</evidence>
<dbReference type="Gene3D" id="1.25.40.10">
    <property type="entry name" value="Tetratricopeptide repeat domain"/>
    <property type="match status" value="1"/>
</dbReference>
<dbReference type="EMBL" id="JBANDL010000002">
    <property type="protein sequence ID" value="MEI2457201.1"/>
    <property type="molecule type" value="Genomic_DNA"/>
</dbReference>
<evidence type="ECO:0000313" key="2">
    <source>
        <dbReference type="EMBL" id="MEI2457201.1"/>
    </source>
</evidence>
<evidence type="ECO:0000256" key="1">
    <source>
        <dbReference type="SAM" id="SignalP"/>
    </source>
</evidence>
<reference evidence="2 4" key="1">
    <citation type="submission" date="2024-02" db="EMBL/GenBank/DDBJ databases">
        <title>Lysobacter Genome Sequencing and Mining.</title>
        <authorList>
            <person name="Bierman J."/>
            <person name="Walker M.C."/>
        </authorList>
    </citation>
    <scope>NUCLEOTIDE SEQUENCE [LARGE SCALE GENOMIC DNA]</scope>
    <source>
        <strain evidence="2 4">PB6250</strain>
    </source>
</reference>
<keyword evidence="1" id="KW-0732">Signal</keyword>